<gene>
    <name evidence="3" type="ORF">ACFOUW_37775</name>
</gene>
<organism evidence="3 4">
    <name type="scientific">Tenggerimyces flavus</name>
    <dbReference type="NCBI Taxonomy" id="1708749"/>
    <lineage>
        <taxon>Bacteria</taxon>
        <taxon>Bacillati</taxon>
        <taxon>Actinomycetota</taxon>
        <taxon>Actinomycetes</taxon>
        <taxon>Propionibacteriales</taxon>
        <taxon>Nocardioidaceae</taxon>
        <taxon>Tenggerimyces</taxon>
    </lineage>
</organism>
<sequence length="593" mass="64709">MSTRSTTWRGRLGVAVAALAVAIAGLLVPQQAGAVPPSGSALTDDRMTSNPTAWRWYYGQTPAYLGTTAISGGYRITDLEVDSASPLKFTARLVHNSGSYAATGGWWWYYGMTLAQVNTKLTANQARLVDIEGYTTAAGTRYAVVMVKNTGVAFRNWYYRVGTNATTMYNELISKGFRPQQVGAFRIGTTKFYTLIAVKNAGADARTWWWKINRTAAQVSTDINTNQARLINLERVSTTTYDILQFKEPVSFWLWYTNLTSTQVGQAVSQTGTRIIDIERYTTAAGVRFAVVLLDNLDVADGKARSAMWNRYGTFKQWGFYLKRVNGSTPSALQASKQFEPASSIKVLVHFHASLKIQQGAANVNQVLNFKRQNRPDWQNSCPDSSTIPGTQTLGIMDKQMMTASNNPYTHSLRQKFGTANIEATGKAIGLTATKFNHNIGCGGPIPNRTTLTDLGKIYERAQTGNPLNATGQTRFFGNMSTSNGTNSSLCEVVKQEAASLGKSAAFASSYCSTMRLYSKGGSYSLSGGTKWFSGAGVARLPVKTGTRAFVYGSYLQGITLKAGETEAQLDAPRGVAIKEIFRPEIRSAIQTF</sequence>
<keyword evidence="4" id="KW-1185">Reference proteome</keyword>
<dbReference type="EMBL" id="JBHRZH010000056">
    <property type="protein sequence ID" value="MFC3766628.1"/>
    <property type="molecule type" value="Genomic_DNA"/>
</dbReference>
<evidence type="ECO:0000256" key="1">
    <source>
        <dbReference type="SAM" id="SignalP"/>
    </source>
</evidence>
<dbReference type="Pfam" id="PF17660">
    <property type="entry name" value="BTRD1"/>
    <property type="match status" value="1"/>
</dbReference>
<dbReference type="GO" id="GO:0016787">
    <property type="term" value="F:hydrolase activity"/>
    <property type="evidence" value="ECO:0007669"/>
    <property type="project" value="UniProtKB-KW"/>
</dbReference>
<feature type="signal peptide" evidence="1">
    <location>
        <begin position="1"/>
        <end position="34"/>
    </location>
</feature>
<dbReference type="Gene3D" id="3.40.710.10">
    <property type="entry name" value="DD-peptidase/beta-lactamase superfamily"/>
    <property type="match status" value="1"/>
</dbReference>
<comment type="caution">
    <text evidence="3">The sequence shown here is derived from an EMBL/GenBank/DDBJ whole genome shotgun (WGS) entry which is preliminary data.</text>
</comment>
<protein>
    <submittedName>
        <fullName evidence="3">Serine hydrolase</fullName>
    </submittedName>
</protein>
<evidence type="ECO:0000313" key="4">
    <source>
        <dbReference type="Proteomes" id="UP001595699"/>
    </source>
</evidence>
<keyword evidence="3" id="KW-0378">Hydrolase</keyword>
<evidence type="ECO:0000313" key="3">
    <source>
        <dbReference type="EMBL" id="MFC3766628.1"/>
    </source>
</evidence>
<name>A0ABV7YRA0_9ACTN</name>
<dbReference type="InterPro" id="IPR049511">
    <property type="entry name" value="PGH-like_rpt"/>
</dbReference>
<evidence type="ECO:0000259" key="2">
    <source>
        <dbReference type="Pfam" id="PF13354"/>
    </source>
</evidence>
<accession>A0ABV7YRA0</accession>
<dbReference type="InterPro" id="IPR012338">
    <property type="entry name" value="Beta-lactam/transpept-like"/>
</dbReference>
<dbReference type="Pfam" id="PF13354">
    <property type="entry name" value="Beta-lactamase2"/>
    <property type="match status" value="1"/>
</dbReference>
<keyword evidence="1" id="KW-0732">Signal</keyword>
<feature type="domain" description="Beta-lactamase class A catalytic" evidence="2">
    <location>
        <begin position="320"/>
        <end position="495"/>
    </location>
</feature>
<dbReference type="InterPro" id="IPR045155">
    <property type="entry name" value="Beta-lactam_cat"/>
</dbReference>
<dbReference type="SUPFAM" id="SSF56601">
    <property type="entry name" value="beta-lactamase/transpeptidase-like"/>
    <property type="match status" value="1"/>
</dbReference>
<feature type="chain" id="PRO_5045219669" evidence="1">
    <location>
        <begin position="35"/>
        <end position="593"/>
    </location>
</feature>
<proteinExistence type="predicted"/>
<dbReference type="Proteomes" id="UP001595699">
    <property type="component" value="Unassembled WGS sequence"/>
</dbReference>
<reference evidence="4" key="1">
    <citation type="journal article" date="2019" name="Int. J. Syst. Evol. Microbiol.">
        <title>The Global Catalogue of Microorganisms (GCM) 10K type strain sequencing project: providing services to taxonomists for standard genome sequencing and annotation.</title>
        <authorList>
            <consortium name="The Broad Institute Genomics Platform"/>
            <consortium name="The Broad Institute Genome Sequencing Center for Infectious Disease"/>
            <person name="Wu L."/>
            <person name="Ma J."/>
        </authorList>
    </citation>
    <scope>NUCLEOTIDE SEQUENCE [LARGE SCALE GENOMIC DNA]</scope>
    <source>
        <strain evidence="4">CGMCC 4.7241</strain>
    </source>
</reference>
<dbReference type="RefSeq" id="WP_205118174.1">
    <property type="nucleotide sequence ID" value="NZ_JAFBCM010000001.1"/>
</dbReference>